<proteinExistence type="predicted"/>
<organism evidence="3 4">
    <name type="scientific">Rhodococcoides fascians</name>
    <name type="common">Rhodococcus fascians</name>
    <dbReference type="NCBI Taxonomy" id="1828"/>
    <lineage>
        <taxon>Bacteria</taxon>
        <taxon>Bacillati</taxon>
        <taxon>Actinomycetota</taxon>
        <taxon>Actinomycetes</taxon>
        <taxon>Mycobacteriales</taxon>
        <taxon>Nocardiaceae</taxon>
        <taxon>Rhodococcoides</taxon>
    </lineage>
</organism>
<protein>
    <recommendedName>
        <fullName evidence="2">Acyltransferase 3 domain-containing protein</fullName>
    </recommendedName>
</protein>
<dbReference type="InterPro" id="IPR002656">
    <property type="entry name" value="Acyl_transf_3_dom"/>
</dbReference>
<keyword evidence="4" id="KW-1185">Reference proteome</keyword>
<evidence type="ECO:0000256" key="1">
    <source>
        <dbReference type="SAM" id="Phobius"/>
    </source>
</evidence>
<sequence length="379" mass="42138">MKGDRPNPNSVDESVAAPAVTAPRVQMNGADLLRVIAVCAVLYSHISFYLLDDVGGDWWMLDIVNLVLIDDIGLNLHLSFVGVSMFMLLTGLLITRSAMRQSRRDFMVARLARLVPALWFAIALAVLLVKLGVNGMFSGQPGISNGEAVLSFFLGGFFLRPEVAVLGVTWTLVVQIVFYLYCVAMRSALRASPITVPLIGAALCTLVILWNLYLPQPYTIPFLTKVAGVLPTLFLGQIFYLGWAKLVTWRWIVIGVVAQIEVIRLAIDVHTFWMGETYLWSLLVVTGTVLLLARYDGPITRWPIISWIGTRSYAIYLIHTLVLYRIYAAVEPHFGPTAAVLAFLTGTAALAEIIYRWIELPAARHISTRYRQLRTRSAA</sequence>
<dbReference type="Pfam" id="PF01757">
    <property type="entry name" value="Acyl_transf_3"/>
    <property type="match status" value="1"/>
</dbReference>
<keyword evidence="1" id="KW-0472">Membrane</keyword>
<dbReference type="InterPro" id="IPR050879">
    <property type="entry name" value="Acyltransferase_3"/>
</dbReference>
<dbReference type="KEGG" id="rhs:A3Q41_01386"/>
<dbReference type="Proteomes" id="UP000076038">
    <property type="component" value="Chromosome"/>
</dbReference>
<feature type="transmembrane region" description="Helical" evidence="1">
    <location>
        <begin position="163"/>
        <end position="182"/>
    </location>
</feature>
<feature type="domain" description="Acyltransferase 3" evidence="2">
    <location>
        <begin position="29"/>
        <end position="355"/>
    </location>
</feature>
<feature type="transmembrane region" description="Helical" evidence="1">
    <location>
        <begin position="114"/>
        <end position="133"/>
    </location>
</feature>
<feature type="transmembrane region" description="Helical" evidence="1">
    <location>
        <begin position="313"/>
        <end position="330"/>
    </location>
</feature>
<feature type="transmembrane region" description="Helical" evidence="1">
    <location>
        <begin position="74"/>
        <end position="94"/>
    </location>
</feature>
<feature type="transmembrane region" description="Helical" evidence="1">
    <location>
        <begin position="220"/>
        <end position="241"/>
    </location>
</feature>
<evidence type="ECO:0000313" key="4">
    <source>
        <dbReference type="Proteomes" id="UP000076038"/>
    </source>
</evidence>
<reference evidence="3 4" key="1">
    <citation type="journal article" date="2016" name="Genome Announc.">
        <title>Complete Genome and Plasmid Sequences for Rhodococcus fascians D188 and Draft Sequences for Rhodococcus Isolates PBTS 1 and PBTS 2.</title>
        <authorList>
            <person name="Stamler R.A."/>
            <person name="Vereecke D."/>
            <person name="Zhang Y."/>
            <person name="Schilkey F."/>
            <person name="Devitt N."/>
            <person name="Randall J.J."/>
        </authorList>
    </citation>
    <scope>NUCLEOTIDE SEQUENCE [LARGE SCALE GENOMIC DNA]</scope>
    <source>
        <strain evidence="3 4">PBTS2</strain>
    </source>
</reference>
<feature type="transmembrane region" description="Helical" evidence="1">
    <location>
        <begin position="32"/>
        <end position="51"/>
    </location>
</feature>
<dbReference type="EMBL" id="CP015220">
    <property type="protein sequence ID" value="AMY22694.1"/>
    <property type="molecule type" value="Genomic_DNA"/>
</dbReference>
<dbReference type="GO" id="GO:0000271">
    <property type="term" value="P:polysaccharide biosynthetic process"/>
    <property type="evidence" value="ECO:0007669"/>
    <property type="project" value="TreeGrafter"/>
</dbReference>
<name>A0A143QIC9_RHOFA</name>
<feature type="transmembrane region" description="Helical" evidence="1">
    <location>
        <begin position="273"/>
        <end position="293"/>
    </location>
</feature>
<dbReference type="PATRIC" id="fig|1653479.3.peg.1402"/>
<accession>A0A143QIC9</accession>
<feature type="transmembrane region" description="Helical" evidence="1">
    <location>
        <begin position="336"/>
        <end position="355"/>
    </location>
</feature>
<reference evidence="4" key="2">
    <citation type="submission" date="2016-04" db="EMBL/GenBank/DDBJ databases">
        <title>Complete Genome and Plasmid Sequences for Rhodococcus fascians D188 and Draft Sequences for Rhodococcus spp. Isolates PBTS 1 and PBTS 2.</title>
        <authorList>
            <person name="Stamer R."/>
            <person name="Vereecke D."/>
            <person name="Zhang Y."/>
            <person name="Schilkey F."/>
            <person name="Devitt N."/>
            <person name="Randall J."/>
        </authorList>
    </citation>
    <scope>NUCLEOTIDE SEQUENCE [LARGE SCALE GENOMIC DNA]</scope>
    <source>
        <strain evidence="4">PBTS2</strain>
    </source>
</reference>
<dbReference type="AlphaFoldDB" id="A0A143QIC9"/>
<dbReference type="PANTHER" id="PTHR23028">
    <property type="entry name" value="ACETYLTRANSFERASE"/>
    <property type="match status" value="1"/>
</dbReference>
<feature type="transmembrane region" description="Helical" evidence="1">
    <location>
        <begin position="194"/>
        <end position="214"/>
    </location>
</feature>
<dbReference type="GO" id="GO:0016747">
    <property type="term" value="F:acyltransferase activity, transferring groups other than amino-acyl groups"/>
    <property type="evidence" value="ECO:0007669"/>
    <property type="project" value="InterPro"/>
</dbReference>
<gene>
    <name evidence="3" type="ORF">A3Q41_01386</name>
</gene>
<keyword evidence="1" id="KW-0812">Transmembrane</keyword>
<dbReference type="RefSeq" id="WP_048319125.1">
    <property type="nucleotide sequence ID" value="NZ_CP015220.1"/>
</dbReference>
<evidence type="ECO:0000259" key="2">
    <source>
        <dbReference type="Pfam" id="PF01757"/>
    </source>
</evidence>
<dbReference type="PANTHER" id="PTHR23028:SF53">
    <property type="entry name" value="ACYL_TRANSF_3 DOMAIN-CONTAINING PROTEIN"/>
    <property type="match status" value="1"/>
</dbReference>
<feature type="transmembrane region" description="Helical" evidence="1">
    <location>
        <begin position="248"/>
        <end position="267"/>
    </location>
</feature>
<evidence type="ECO:0000313" key="3">
    <source>
        <dbReference type="EMBL" id="AMY22694.1"/>
    </source>
</evidence>
<dbReference type="GO" id="GO:0016020">
    <property type="term" value="C:membrane"/>
    <property type="evidence" value="ECO:0007669"/>
    <property type="project" value="TreeGrafter"/>
</dbReference>
<keyword evidence="1" id="KW-1133">Transmembrane helix</keyword>